<keyword evidence="7 8" id="KW-0472">Membrane</keyword>
<feature type="repeat" description="Solcar" evidence="8">
    <location>
        <begin position="50"/>
        <end position="136"/>
    </location>
</feature>
<evidence type="ECO:0000256" key="5">
    <source>
        <dbReference type="ARBA" id="ARBA00022989"/>
    </source>
</evidence>
<reference evidence="10" key="1">
    <citation type="submission" date="2021-03" db="EMBL/GenBank/DDBJ databases">
        <title>Draft genome sequence of rust myrtle Austropuccinia psidii MF-1, a brazilian biotype.</title>
        <authorList>
            <person name="Quecine M.C."/>
            <person name="Pachon D.M.R."/>
            <person name="Bonatelli M.L."/>
            <person name="Correr F.H."/>
            <person name="Franceschini L.M."/>
            <person name="Leite T.F."/>
            <person name="Margarido G.R.A."/>
            <person name="Almeida C.A."/>
            <person name="Ferrarezi J.A."/>
            <person name="Labate C.A."/>
        </authorList>
    </citation>
    <scope>NUCLEOTIDE SEQUENCE</scope>
    <source>
        <strain evidence="10">MF-1</strain>
    </source>
</reference>
<dbReference type="GO" id="GO:0031966">
    <property type="term" value="C:mitochondrial membrane"/>
    <property type="evidence" value="ECO:0007669"/>
    <property type="project" value="UniProtKB-SubCell"/>
</dbReference>
<keyword evidence="4" id="KW-0677">Repeat</keyword>
<evidence type="ECO:0000256" key="2">
    <source>
        <dbReference type="ARBA" id="ARBA00022448"/>
    </source>
</evidence>
<dbReference type="InterPro" id="IPR002067">
    <property type="entry name" value="MCP"/>
</dbReference>
<keyword evidence="3 8" id="KW-0812">Transmembrane</keyword>
<organism evidence="10 11">
    <name type="scientific">Austropuccinia psidii MF-1</name>
    <dbReference type="NCBI Taxonomy" id="1389203"/>
    <lineage>
        <taxon>Eukaryota</taxon>
        <taxon>Fungi</taxon>
        <taxon>Dikarya</taxon>
        <taxon>Basidiomycota</taxon>
        <taxon>Pucciniomycotina</taxon>
        <taxon>Pucciniomycetes</taxon>
        <taxon>Pucciniales</taxon>
        <taxon>Sphaerophragmiaceae</taxon>
        <taxon>Austropuccinia</taxon>
    </lineage>
</organism>
<accession>A0A9Q3BG90</accession>
<keyword evidence="6" id="KW-0496">Mitochondrion</keyword>
<dbReference type="PANTHER" id="PTHR24089">
    <property type="entry name" value="SOLUTE CARRIER FAMILY 25"/>
    <property type="match status" value="1"/>
</dbReference>
<comment type="subcellular location">
    <subcellularLocation>
        <location evidence="1">Mitochondrion membrane</location>
        <topology evidence="1">Multi-pass membrane protein</topology>
    </subcellularLocation>
</comment>
<dbReference type="InterPro" id="IPR023395">
    <property type="entry name" value="MCP_dom_sf"/>
</dbReference>
<proteinExistence type="inferred from homology"/>
<evidence type="ECO:0000313" key="11">
    <source>
        <dbReference type="Proteomes" id="UP000765509"/>
    </source>
</evidence>
<dbReference type="SUPFAM" id="SSF103506">
    <property type="entry name" value="Mitochondrial carrier"/>
    <property type="match status" value="1"/>
</dbReference>
<evidence type="ECO:0000256" key="4">
    <source>
        <dbReference type="ARBA" id="ARBA00022737"/>
    </source>
</evidence>
<dbReference type="GO" id="GO:0055085">
    <property type="term" value="P:transmembrane transport"/>
    <property type="evidence" value="ECO:0007669"/>
    <property type="project" value="InterPro"/>
</dbReference>
<dbReference type="Proteomes" id="UP000765509">
    <property type="component" value="Unassembled WGS sequence"/>
</dbReference>
<comment type="caution">
    <text evidence="10">The sequence shown here is derived from an EMBL/GenBank/DDBJ whole genome shotgun (WGS) entry which is preliminary data.</text>
</comment>
<comment type="similarity">
    <text evidence="9">Belongs to the mitochondrial carrier (TC 2.A.29) family.</text>
</comment>
<evidence type="ECO:0000313" key="10">
    <source>
        <dbReference type="EMBL" id="MBW0464355.1"/>
    </source>
</evidence>
<dbReference type="PROSITE" id="PS50920">
    <property type="entry name" value="SOLCAR"/>
    <property type="match status" value="2"/>
</dbReference>
<evidence type="ECO:0000256" key="7">
    <source>
        <dbReference type="ARBA" id="ARBA00023136"/>
    </source>
</evidence>
<evidence type="ECO:0000256" key="8">
    <source>
        <dbReference type="PROSITE-ProRule" id="PRU00282"/>
    </source>
</evidence>
<dbReference type="EMBL" id="AVOT02000759">
    <property type="protein sequence ID" value="MBW0464355.1"/>
    <property type="molecule type" value="Genomic_DNA"/>
</dbReference>
<dbReference type="InterPro" id="IPR018108">
    <property type="entry name" value="MCP_transmembrane"/>
</dbReference>
<keyword evidence="5" id="KW-1133">Transmembrane helix</keyword>
<evidence type="ECO:0008006" key="12">
    <source>
        <dbReference type="Google" id="ProtNLM"/>
    </source>
</evidence>
<dbReference type="OrthoDB" id="270584at2759"/>
<dbReference type="PRINTS" id="PR00926">
    <property type="entry name" value="MITOCARRIER"/>
</dbReference>
<dbReference type="AlphaFoldDB" id="A0A9Q3BG90"/>
<dbReference type="Pfam" id="PF00153">
    <property type="entry name" value="Mito_carr"/>
    <property type="match status" value="3"/>
</dbReference>
<evidence type="ECO:0000256" key="1">
    <source>
        <dbReference type="ARBA" id="ARBA00004225"/>
    </source>
</evidence>
<gene>
    <name evidence="10" type="ORF">O181_004070</name>
</gene>
<sequence>MKAIVREEGITGLWKGNISAELLYVCYGGAQFTAYRTTTQALQQLPHRLPQSVESFVAGAVAGGLATACTYPLDLLRTRFAAQGKERIYTSILSSIRDISRHEGSRGFFRGCSAAVSQIVPYMGLFFTTYEGLRPALTQMDNLPFGSGDAVAGVIASVTAKTGVFPLDLVRKRLQVQGPHRSR</sequence>
<feature type="repeat" description="Solcar" evidence="8">
    <location>
        <begin position="1"/>
        <end position="41"/>
    </location>
</feature>
<protein>
    <recommendedName>
        <fullName evidence="12">Mitochondrial thiamine pyrophosphate carrier 1</fullName>
    </recommendedName>
</protein>
<keyword evidence="2 9" id="KW-0813">Transport</keyword>
<evidence type="ECO:0000256" key="3">
    <source>
        <dbReference type="ARBA" id="ARBA00022692"/>
    </source>
</evidence>
<name>A0A9Q3BG90_9BASI</name>
<evidence type="ECO:0000256" key="9">
    <source>
        <dbReference type="RuleBase" id="RU000488"/>
    </source>
</evidence>
<dbReference type="Gene3D" id="1.50.40.10">
    <property type="entry name" value="Mitochondrial carrier domain"/>
    <property type="match status" value="1"/>
</dbReference>
<evidence type="ECO:0000256" key="6">
    <source>
        <dbReference type="ARBA" id="ARBA00023128"/>
    </source>
</evidence>
<feature type="non-terminal residue" evidence="10">
    <location>
        <position position="1"/>
    </location>
</feature>
<keyword evidence="11" id="KW-1185">Reference proteome</keyword>